<comment type="caution">
    <text evidence="2">The sequence shown here is derived from an EMBL/GenBank/DDBJ whole genome shotgun (WGS) entry which is preliminary data.</text>
</comment>
<dbReference type="EMBL" id="JAMQOQ010000002">
    <property type="protein sequence ID" value="MDS0294149.1"/>
    <property type="molecule type" value="Genomic_DNA"/>
</dbReference>
<evidence type="ECO:0000313" key="3">
    <source>
        <dbReference type="Proteomes" id="UP001254813"/>
    </source>
</evidence>
<accession>A0ABU2G039</accession>
<organism evidence="2 3">
    <name type="scientific">Halogeometricum luteum</name>
    <dbReference type="NCBI Taxonomy" id="2950537"/>
    <lineage>
        <taxon>Archaea</taxon>
        <taxon>Methanobacteriati</taxon>
        <taxon>Methanobacteriota</taxon>
        <taxon>Stenosarchaea group</taxon>
        <taxon>Halobacteria</taxon>
        <taxon>Halobacteriales</taxon>
        <taxon>Haloferacaceae</taxon>
        <taxon>Halogeometricum</taxon>
    </lineage>
</organism>
<dbReference type="SUPFAM" id="SSF51905">
    <property type="entry name" value="FAD/NAD(P)-binding domain"/>
    <property type="match status" value="1"/>
</dbReference>
<dbReference type="Pfam" id="PF13450">
    <property type="entry name" value="NAD_binding_8"/>
    <property type="match status" value="1"/>
</dbReference>
<dbReference type="RefSeq" id="WP_310927994.1">
    <property type="nucleotide sequence ID" value="NZ_JAMQOQ010000002.1"/>
</dbReference>
<dbReference type="InterPro" id="IPR036188">
    <property type="entry name" value="FAD/NAD-bd_sf"/>
</dbReference>
<dbReference type="Gene3D" id="3.90.660.10">
    <property type="match status" value="1"/>
</dbReference>
<evidence type="ECO:0000313" key="2">
    <source>
        <dbReference type="EMBL" id="MDS0294149.1"/>
    </source>
</evidence>
<dbReference type="Proteomes" id="UP001254813">
    <property type="component" value="Unassembled WGS sequence"/>
</dbReference>
<feature type="domain" description="Amine oxidase" evidence="1">
    <location>
        <begin position="102"/>
        <end position="342"/>
    </location>
</feature>
<sequence length="358" mass="38997">MTTRVGIVGAGASGAGAAYALREADAEVTILEKSRGVGGRAATRRKNDCRYDHGANYVKDGGERTDSLLRELGDDGLVDVEEPVWIFGGDGEIREGDDDEAHKWTWTEGITQLGKRLLDRTDAEVRKGTRVERIAREGSGDGTDAETWTLADTDGETHGPFDVLLLTPPAPQTAALLEATEWDDDRLETLTDAVSDVDYRTIRTFVLDYDFRESYPWYGAVNVDDGHEVGWLSREECKEGHVPDGESLLVAQMAPDWSADRYDDPIEEAGADAAELVADLLGDGRYADPEWMDDQGWRYALPEGGADEETVRSAEDAGLFFAGDWTVGEGRVHRALWSGHDVGERIGDGAGDAAEDGN</sequence>
<keyword evidence="3" id="KW-1185">Reference proteome</keyword>
<gene>
    <name evidence="2" type="ORF">NDI79_08195</name>
</gene>
<dbReference type="Pfam" id="PF01593">
    <property type="entry name" value="Amino_oxidase"/>
    <property type="match status" value="1"/>
</dbReference>
<dbReference type="PANTHER" id="PTHR16128">
    <property type="entry name" value="FAD/NAD(P)-BINDING OXIDOREDUCTASE FAMILY PROTEIN"/>
    <property type="match status" value="1"/>
</dbReference>
<protein>
    <submittedName>
        <fullName evidence="2">FAD-dependent oxidoreductase</fullName>
    </submittedName>
</protein>
<evidence type="ECO:0000259" key="1">
    <source>
        <dbReference type="Pfam" id="PF01593"/>
    </source>
</evidence>
<reference evidence="2 3" key="1">
    <citation type="submission" date="2022-06" db="EMBL/GenBank/DDBJ databases">
        <title>Halogeometricum sp. a new haloarchaeum isolate from saline soil.</title>
        <authorList>
            <person name="Strakova D."/>
            <person name="Galisteo C."/>
            <person name="Sanchez-Porro C."/>
            <person name="Ventosa A."/>
        </authorList>
    </citation>
    <scope>NUCLEOTIDE SEQUENCE [LARGE SCALE GENOMIC DNA]</scope>
    <source>
        <strain evidence="3">S3BR25-2</strain>
    </source>
</reference>
<name>A0ABU2G039_9EURY</name>
<dbReference type="PANTHER" id="PTHR16128:SF5">
    <property type="entry name" value="FAD_NAD(P)-BINDING OXIDOREDUCTASE FAMILY PROTEIN"/>
    <property type="match status" value="1"/>
</dbReference>
<proteinExistence type="predicted"/>
<dbReference type="InterPro" id="IPR002937">
    <property type="entry name" value="Amino_oxidase"/>
</dbReference>
<dbReference type="Gene3D" id="3.50.50.60">
    <property type="entry name" value="FAD/NAD(P)-binding domain"/>
    <property type="match status" value="1"/>
</dbReference>